<dbReference type="AlphaFoldDB" id="A0A5A5THF4"/>
<organism evidence="2 3">
    <name type="scientific">Dictyobacter arantiisoli</name>
    <dbReference type="NCBI Taxonomy" id="2014874"/>
    <lineage>
        <taxon>Bacteria</taxon>
        <taxon>Bacillati</taxon>
        <taxon>Chloroflexota</taxon>
        <taxon>Ktedonobacteria</taxon>
        <taxon>Ktedonobacterales</taxon>
        <taxon>Dictyobacteraceae</taxon>
        <taxon>Dictyobacter</taxon>
    </lineage>
</organism>
<comment type="caution">
    <text evidence="2">The sequence shown here is derived from an EMBL/GenBank/DDBJ whole genome shotgun (WGS) entry which is preliminary data.</text>
</comment>
<dbReference type="EMBL" id="BIXY01000072">
    <property type="protein sequence ID" value="GCF10493.1"/>
    <property type="molecule type" value="Genomic_DNA"/>
</dbReference>
<keyword evidence="3" id="KW-1185">Reference proteome</keyword>
<protein>
    <submittedName>
        <fullName evidence="2">Uncharacterized protein</fullName>
    </submittedName>
</protein>
<reference evidence="2 3" key="1">
    <citation type="submission" date="2019-01" db="EMBL/GenBank/DDBJ databases">
        <title>Draft genome sequence of Dictyobacter sp. Uno17.</title>
        <authorList>
            <person name="Wang C.M."/>
            <person name="Zheng Y."/>
            <person name="Sakai Y."/>
            <person name="Abe K."/>
            <person name="Yokota A."/>
            <person name="Yabe S."/>
        </authorList>
    </citation>
    <scope>NUCLEOTIDE SEQUENCE [LARGE SCALE GENOMIC DNA]</scope>
    <source>
        <strain evidence="2 3">Uno17</strain>
    </source>
</reference>
<proteinExistence type="predicted"/>
<evidence type="ECO:0000256" key="1">
    <source>
        <dbReference type="SAM" id="MobiDB-lite"/>
    </source>
</evidence>
<accession>A0A5A5THF4</accession>
<feature type="region of interest" description="Disordered" evidence="1">
    <location>
        <begin position="1"/>
        <end position="29"/>
    </location>
</feature>
<name>A0A5A5THF4_9CHLR</name>
<gene>
    <name evidence="2" type="ORF">KDI_40570</name>
</gene>
<evidence type="ECO:0000313" key="3">
    <source>
        <dbReference type="Proteomes" id="UP000322530"/>
    </source>
</evidence>
<sequence length="91" mass="11105">MRNMQPFERFSEQPKHITRKTEAKHYTPGTGNEQLMLDYLLDSGFQWDEAVALLHLREHLYENEEMRQRVTEDYRMHFVKWLYEQGLVSDD</sequence>
<dbReference type="Proteomes" id="UP000322530">
    <property type="component" value="Unassembled WGS sequence"/>
</dbReference>
<feature type="compositionally biased region" description="Basic and acidic residues" evidence="1">
    <location>
        <begin position="9"/>
        <end position="25"/>
    </location>
</feature>
<evidence type="ECO:0000313" key="2">
    <source>
        <dbReference type="EMBL" id="GCF10493.1"/>
    </source>
</evidence>